<dbReference type="EMBL" id="CP108189">
    <property type="protein sequence ID" value="WTR75823.1"/>
    <property type="molecule type" value="Genomic_DNA"/>
</dbReference>
<keyword evidence="4" id="KW-0547">Nucleotide-binding</keyword>
<feature type="domain" description="Histidine kinase/HSP90-like ATPase" evidence="3">
    <location>
        <begin position="30"/>
        <end position="139"/>
    </location>
</feature>
<gene>
    <name evidence="4" type="ORF">OG814_41945</name>
</gene>
<sequence length="147" mass="15962">MNTTVNRLPTQPQHYSPPNSHLSLSHVQHAVRAARHHADRVLTGWGIPSAIIEDAVVVISELVTNATLHTRNGPAELHLLIQDQQLVIAVTDTCTDSIEHTVPREDSDDDHGRGLAIVRALACAFGCHRVAGGKRVWAQIEVQAQAA</sequence>
<reference evidence="4 5" key="1">
    <citation type="submission" date="2022-10" db="EMBL/GenBank/DDBJ databases">
        <title>The complete genomes of actinobacterial strains from the NBC collection.</title>
        <authorList>
            <person name="Joergensen T.S."/>
            <person name="Alvarez Arevalo M."/>
            <person name="Sterndorff E.B."/>
            <person name="Faurdal D."/>
            <person name="Vuksanovic O."/>
            <person name="Mourched A.-S."/>
            <person name="Charusanti P."/>
            <person name="Shaw S."/>
            <person name="Blin K."/>
            <person name="Weber T."/>
        </authorList>
    </citation>
    <scope>NUCLEOTIDE SEQUENCE [LARGE SCALE GENOMIC DNA]</scope>
    <source>
        <strain evidence="4 5">NBC_00123</strain>
        <plasmid evidence="4 5">unnamed1</plasmid>
    </source>
</reference>
<dbReference type="SUPFAM" id="SSF55874">
    <property type="entry name" value="ATPase domain of HSP90 chaperone/DNA topoisomerase II/histidine kinase"/>
    <property type="match status" value="1"/>
</dbReference>
<evidence type="ECO:0000313" key="5">
    <source>
        <dbReference type="Proteomes" id="UP001622594"/>
    </source>
</evidence>
<accession>A0ABZ1LMN5</accession>
<name>A0ABZ1LMN5_9ACTN</name>
<dbReference type="InterPro" id="IPR036890">
    <property type="entry name" value="HATPase_C_sf"/>
</dbReference>
<keyword evidence="4" id="KW-0067">ATP-binding</keyword>
<keyword evidence="1" id="KW-0808">Transferase</keyword>
<dbReference type="Pfam" id="PF13581">
    <property type="entry name" value="HATPase_c_2"/>
    <property type="match status" value="1"/>
</dbReference>
<evidence type="ECO:0000259" key="3">
    <source>
        <dbReference type="Pfam" id="PF13581"/>
    </source>
</evidence>
<keyword evidence="5" id="KW-1185">Reference proteome</keyword>
<dbReference type="InterPro" id="IPR050267">
    <property type="entry name" value="Anti-sigma-factor_SerPK"/>
</dbReference>
<dbReference type="GO" id="GO:0005524">
    <property type="term" value="F:ATP binding"/>
    <property type="evidence" value="ECO:0007669"/>
    <property type="project" value="UniProtKB-KW"/>
</dbReference>
<dbReference type="Proteomes" id="UP001622594">
    <property type="component" value="Plasmid unnamed1"/>
</dbReference>
<organism evidence="4 5">
    <name type="scientific">Streptomyces zaomyceticus</name>
    <dbReference type="NCBI Taxonomy" id="68286"/>
    <lineage>
        <taxon>Bacteria</taxon>
        <taxon>Bacillati</taxon>
        <taxon>Actinomycetota</taxon>
        <taxon>Actinomycetes</taxon>
        <taxon>Kitasatosporales</taxon>
        <taxon>Streptomycetaceae</taxon>
        <taxon>Streptomyces</taxon>
    </lineage>
</organism>
<evidence type="ECO:0000313" key="4">
    <source>
        <dbReference type="EMBL" id="WTR75823.1"/>
    </source>
</evidence>
<dbReference type="PANTHER" id="PTHR35526">
    <property type="entry name" value="ANTI-SIGMA-F FACTOR RSBW-RELATED"/>
    <property type="match status" value="1"/>
</dbReference>
<keyword evidence="4" id="KW-0614">Plasmid</keyword>
<dbReference type="PANTHER" id="PTHR35526:SF3">
    <property type="entry name" value="ANTI-SIGMA-F FACTOR RSBW"/>
    <property type="match status" value="1"/>
</dbReference>
<geneLocation type="plasmid" evidence="4 5">
    <name>unnamed1</name>
</geneLocation>
<dbReference type="InterPro" id="IPR003594">
    <property type="entry name" value="HATPase_dom"/>
</dbReference>
<keyword evidence="1" id="KW-0723">Serine/threonine-protein kinase</keyword>
<evidence type="ECO:0000256" key="1">
    <source>
        <dbReference type="ARBA" id="ARBA00022527"/>
    </source>
</evidence>
<feature type="region of interest" description="Disordered" evidence="2">
    <location>
        <begin position="1"/>
        <end position="21"/>
    </location>
</feature>
<dbReference type="RefSeq" id="WP_331717851.1">
    <property type="nucleotide sequence ID" value="NZ_CP108189.1"/>
</dbReference>
<proteinExistence type="predicted"/>
<dbReference type="CDD" id="cd16936">
    <property type="entry name" value="HATPase_RsbW-like"/>
    <property type="match status" value="1"/>
</dbReference>
<evidence type="ECO:0000256" key="2">
    <source>
        <dbReference type="SAM" id="MobiDB-lite"/>
    </source>
</evidence>
<keyword evidence="1" id="KW-0418">Kinase</keyword>
<dbReference type="Gene3D" id="3.30.565.10">
    <property type="entry name" value="Histidine kinase-like ATPase, C-terminal domain"/>
    <property type="match status" value="1"/>
</dbReference>
<protein>
    <submittedName>
        <fullName evidence="4">ATP-binding protein</fullName>
    </submittedName>
</protein>